<dbReference type="OrthoDB" id="4788989at2759"/>
<protein>
    <recommendedName>
        <fullName evidence="7">SIAH-type domain-containing protein</fullName>
    </recommendedName>
</protein>
<organism evidence="8 9">
    <name type="scientific">Digitaria exilis</name>
    <dbReference type="NCBI Taxonomy" id="1010633"/>
    <lineage>
        <taxon>Eukaryota</taxon>
        <taxon>Viridiplantae</taxon>
        <taxon>Streptophyta</taxon>
        <taxon>Embryophyta</taxon>
        <taxon>Tracheophyta</taxon>
        <taxon>Spermatophyta</taxon>
        <taxon>Magnoliopsida</taxon>
        <taxon>Liliopsida</taxon>
        <taxon>Poales</taxon>
        <taxon>Poaceae</taxon>
        <taxon>PACMAD clade</taxon>
        <taxon>Panicoideae</taxon>
        <taxon>Panicodae</taxon>
        <taxon>Paniceae</taxon>
        <taxon>Anthephorinae</taxon>
        <taxon>Digitaria</taxon>
    </lineage>
</organism>
<dbReference type="AlphaFoldDB" id="A0A835FS05"/>
<dbReference type="PANTHER" id="PTHR46632:SF9">
    <property type="entry name" value="RING-TYPE E3 UBIQUITIN TRANSFERASE"/>
    <property type="match status" value="1"/>
</dbReference>
<evidence type="ECO:0000313" key="9">
    <source>
        <dbReference type="Proteomes" id="UP000636709"/>
    </source>
</evidence>
<keyword evidence="3" id="KW-0862">Zinc</keyword>
<feature type="region of interest" description="Disordered" evidence="6">
    <location>
        <begin position="707"/>
        <end position="730"/>
    </location>
</feature>
<gene>
    <name evidence="8" type="ORF">HU200_006023</name>
</gene>
<accession>A0A835FS05</accession>
<dbReference type="SMART" id="SM00355">
    <property type="entry name" value="ZnF_C2H2"/>
    <property type="match status" value="3"/>
</dbReference>
<keyword evidence="9" id="KW-1185">Reference proteome</keyword>
<dbReference type="SUPFAM" id="SSF49599">
    <property type="entry name" value="TRAF domain-like"/>
    <property type="match status" value="3"/>
</dbReference>
<keyword evidence="2 5" id="KW-0863">Zinc-finger</keyword>
<evidence type="ECO:0000259" key="7">
    <source>
        <dbReference type="PROSITE" id="PS51081"/>
    </source>
</evidence>
<feature type="region of interest" description="Disordered" evidence="6">
    <location>
        <begin position="1"/>
        <end position="64"/>
    </location>
</feature>
<evidence type="ECO:0000313" key="8">
    <source>
        <dbReference type="EMBL" id="KAF8772183.1"/>
    </source>
</evidence>
<dbReference type="PANTHER" id="PTHR46632">
    <property type="entry name" value="E3 UBIQUITIN-PROTEIN LIGASE SINA-LIKE 4"/>
    <property type="match status" value="1"/>
</dbReference>
<feature type="domain" description="SIAH-type" evidence="7">
    <location>
        <begin position="141"/>
        <end position="199"/>
    </location>
</feature>
<dbReference type="GO" id="GO:0008270">
    <property type="term" value="F:zinc ion binding"/>
    <property type="evidence" value="ECO:0007669"/>
    <property type="project" value="UniProtKB-KW"/>
</dbReference>
<dbReference type="InterPro" id="IPR044286">
    <property type="entry name" value="SINL_plant"/>
</dbReference>
<dbReference type="Proteomes" id="UP000636709">
    <property type="component" value="Unassembled WGS sequence"/>
</dbReference>
<feature type="compositionally biased region" description="Polar residues" evidence="6">
    <location>
        <begin position="1"/>
        <end position="18"/>
    </location>
</feature>
<comment type="caution">
    <text evidence="8">The sequence shown here is derived from an EMBL/GenBank/DDBJ whole genome shotgun (WGS) entry which is preliminary data.</text>
</comment>
<dbReference type="InterPro" id="IPR013083">
    <property type="entry name" value="Znf_RING/FYVE/PHD"/>
</dbReference>
<proteinExistence type="predicted"/>
<evidence type="ECO:0000256" key="3">
    <source>
        <dbReference type="ARBA" id="ARBA00022833"/>
    </source>
</evidence>
<name>A0A835FS05_9POAL</name>
<evidence type="ECO:0000256" key="1">
    <source>
        <dbReference type="ARBA" id="ARBA00022723"/>
    </source>
</evidence>
<dbReference type="InterPro" id="IPR013010">
    <property type="entry name" value="Znf_SIAH"/>
</dbReference>
<dbReference type="EMBL" id="JACEFO010000426">
    <property type="protein sequence ID" value="KAF8772183.1"/>
    <property type="molecule type" value="Genomic_DNA"/>
</dbReference>
<dbReference type="Gene3D" id="3.30.40.10">
    <property type="entry name" value="Zinc/RING finger domain, C3HC4 (zinc finger)"/>
    <property type="match status" value="3"/>
</dbReference>
<dbReference type="PROSITE" id="PS51081">
    <property type="entry name" value="ZF_SIAH"/>
    <property type="match status" value="3"/>
</dbReference>
<evidence type="ECO:0000256" key="2">
    <source>
        <dbReference type="ARBA" id="ARBA00022771"/>
    </source>
</evidence>
<reference evidence="8" key="1">
    <citation type="submission" date="2020-07" db="EMBL/GenBank/DDBJ databases">
        <title>Genome sequence and genetic diversity analysis of an under-domesticated orphan crop, white fonio (Digitaria exilis).</title>
        <authorList>
            <person name="Bennetzen J.L."/>
            <person name="Chen S."/>
            <person name="Ma X."/>
            <person name="Wang X."/>
            <person name="Yssel A.E.J."/>
            <person name="Chaluvadi S.R."/>
            <person name="Johnson M."/>
            <person name="Gangashetty P."/>
            <person name="Hamidou F."/>
            <person name="Sanogo M.D."/>
            <person name="Zwaenepoel A."/>
            <person name="Wallace J."/>
            <person name="Van De Peer Y."/>
            <person name="Van Deynze A."/>
        </authorList>
    </citation>
    <scope>NUCLEOTIDE SEQUENCE</scope>
    <source>
        <tissue evidence="8">Leaves</tissue>
    </source>
</reference>
<dbReference type="Pfam" id="PF21361">
    <property type="entry name" value="Sina_ZnF"/>
    <property type="match status" value="2"/>
</dbReference>
<sequence length="1004" mass="107913">MTGQSKRPSLLESGNQGHSGKKARALAMLRSVIKQEQKEVGGVEEEEEKEEDKQEEGEVNQGSSAGAMVAVEDMETEPQLNVRLGLSLFHCRACHQPLKPPTFKCEAGHVICASCCNSHGEVCSAAAIFSPCVEVDAFVRDAKQPCAFEEFDCESAVVYFDAADHHRACRWAPCSCPDPGCGFLSSPARLVDHFAAAHAWPVTEVSYGKPHRGCHVLVGRDDRCVFLLSPCALGGAAAAVALVCVRANGGGDAAAQFNCKLWAETAGSSGAVSMTMMMCEVGSSSMSGGFSAADQEMFMVVPPRILHEVPGEVPFNCFCCRCRRGQVHNAIRQERELKEDAVVAWQFRLQSTLHASPPKSIVLPLAMSEQQRVSTPESHGGKRTRAQAIADGGVKLERREQREASQGGDGEVEGEGALVVAVQAMEEPQIGVRISVSRLHCHACHLPLKPPTFKCEAGHVVCFPCRGSHGQYCAGAAVYAACVELDNIVRDTKVPCAYEAYGCTSWPVYYEVEDHHRSCRCRPCFCPESGCEFFSSPARLAEHFASEHDWPVTKIAYQKPCKLAVAGPQDREVLVAESDGCVFLVSTCAFGAATSLSLVCVRSIGDAAAAVPQFRCKLWAEVEANKENLSLVTSLVANSDLSGGFVAADQGMFLAVQPPLLLDESGEAPVLKVRIDKCQVPVRHSAAEEAHQETAVVDELTKRLQAMSEQRPSESEWRKKTRARVPATEGEPLQPAAAVELQAMEEPQLNLMIGVSLLHCQACFLPLNPPTFTVRCQAGLVVCCTCRGKLSHAQPCPELDAFVRDAKMPCQNEEFGCKSLVVYYLAADHRGACQWAPCFCPVPGCKFVASPARLGEHLNTRHRWPITTVRYGEPCKLPVPTPERGCHAHVLVGEGDRSVFLVSPSALGAATAVSLVCVRANAAGGQFKSTLWVELPCNKDKLVLMMTAVRSGDLSGGSPEAGTNLVLTVPPVPLHDASGEAPNLFVCIDKANAAAPNSTPAMVE</sequence>
<feature type="domain" description="SIAH-type" evidence="7">
    <location>
        <begin position="491"/>
        <end position="549"/>
    </location>
</feature>
<keyword evidence="1" id="KW-0479">Metal-binding</keyword>
<evidence type="ECO:0000256" key="6">
    <source>
        <dbReference type="SAM" id="MobiDB-lite"/>
    </source>
</evidence>
<feature type="compositionally biased region" description="Acidic residues" evidence="6">
    <location>
        <begin position="42"/>
        <end position="58"/>
    </location>
</feature>
<dbReference type="GO" id="GO:0016567">
    <property type="term" value="P:protein ubiquitination"/>
    <property type="evidence" value="ECO:0007669"/>
    <property type="project" value="UniProtKB-UniPathway"/>
</dbReference>
<comment type="function">
    <text evidence="4">E3 ubiquitin-protein ligase that mediates ubiquitination and subsequent proteasomal degradation of target proteins. E3 ubiquitin ligases accept ubiquitin from an E2 ubiquitin-conjugating enzyme in the form of a thioester and then directly transfers the ubiquitin to targeted substrates. It probably triggers the ubiquitin-mediated degradation of different substrates.</text>
</comment>
<evidence type="ECO:0000256" key="5">
    <source>
        <dbReference type="PROSITE-ProRule" id="PRU00455"/>
    </source>
</evidence>
<dbReference type="UniPathway" id="UPA00143"/>
<evidence type="ECO:0000256" key="4">
    <source>
        <dbReference type="ARBA" id="ARBA00024004"/>
    </source>
</evidence>
<feature type="domain" description="SIAH-type" evidence="7">
    <location>
        <begin position="805"/>
        <end position="863"/>
    </location>
</feature>
<dbReference type="InterPro" id="IPR013087">
    <property type="entry name" value="Znf_C2H2_type"/>
</dbReference>